<dbReference type="Proteomes" id="UP001056855">
    <property type="component" value="Chromosome"/>
</dbReference>
<dbReference type="InterPro" id="IPR036390">
    <property type="entry name" value="WH_DNA-bd_sf"/>
</dbReference>
<gene>
    <name evidence="1" type="ORF">NGM29_00115</name>
</gene>
<name>A0A9E7NB84_9EURY</name>
<sequence>MARWLQSGRRRDICFLLAAMEAARGQELKSALESHYDERLEPKAFYGSLSALVDAGFVEKDVEGLHDVYRLTGAGEARVREHGSWVCECLEAEGESESKSSE</sequence>
<dbReference type="Gene3D" id="1.10.10.10">
    <property type="entry name" value="Winged helix-like DNA-binding domain superfamily/Winged helix DNA-binding domain"/>
    <property type="match status" value="1"/>
</dbReference>
<evidence type="ECO:0000313" key="2">
    <source>
        <dbReference type="Proteomes" id="UP001056855"/>
    </source>
</evidence>
<organism evidence="1 2">
    <name type="scientific">Natronosalvus rutilus</name>
    <dbReference type="NCBI Taxonomy" id="2953753"/>
    <lineage>
        <taxon>Archaea</taxon>
        <taxon>Methanobacteriati</taxon>
        <taxon>Methanobacteriota</taxon>
        <taxon>Stenosarchaea group</taxon>
        <taxon>Halobacteria</taxon>
        <taxon>Halobacteriales</taxon>
        <taxon>Natrialbaceae</taxon>
        <taxon>Natronosalvus</taxon>
    </lineage>
</organism>
<evidence type="ECO:0000313" key="1">
    <source>
        <dbReference type="EMBL" id="UTF53733.1"/>
    </source>
</evidence>
<dbReference type="SUPFAM" id="SSF46785">
    <property type="entry name" value="Winged helix' DNA-binding domain"/>
    <property type="match status" value="1"/>
</dbReference>
<proteinExistence type="predicted"/>
<dbReference type="KEGG" id="sawl:NGM29_00115"/>
<dbReference type="RefSeq" id="WP_254158254.1">
    <property type="nucleotide sequence ID" value="NZ_CP100355.1"/>
</dbReference>
<dbReference type="EMBL" id="CP100355">
    <property type="protein sequence ID" value="UTF53733.1"/>
    <property type="molecule type" value="Genomic_DNA"/>
</dbReference>
<dbReference type="AlphaFoldDB" id="A0A9E7NB84"/>
<accession>A0A9E7NB84</accession>
<keyword evidence="2" id="KW-1185">Reference proteome</keyword>
<dbReference type="GeneID" id="73288403"/>
<reference evidence="1" key="1">
    <citation type="submission" date="2022-06" db="EMBL/GenBank/DDBJ databases">
        <title>Diverse halophilic archaea isolated from saline environments.</title>
        <authorList>
            <person name="Cui H.-L."/>
        </authorList>
    </citation>
    <scope>NUCLEOTIDE SEQUENCE</scope>
    <source>
        <strain evidence="1">WLHS1</strain>
    </source>
</reference>
<protein>
    <submittedName>
        <fullName evidence="1">Helix-turn-helix transcriptional regulator</fullName>
    </submittedName>
</protein>
<dbReference type="InterPro" id="IPR036388">
    <property type="entry name" value="WH-like_DNA-bd_sf"/>
</dbReference>